<keyword evidence="3 4" id="KW-0443">Lipid metabolism</keyword>
<protein>
    <recommendedName>
        <fullName evidence="4">Putative phospholipase</fullName>
        <ecNumber evidence="4">3.1.1.47</ecNumber>
    </recommendedName>
</protein>
<gene>
    <name evidence="6" type="ORF">UCREL1_826</name>
</gene>
<proteinExistence type="inferred from homology"/>
<keyword evidence="1 4" id="KW-0378">Hydrolase</keyword>
<dbReference type="OrthoDB" id="2363873at2759"/>
<dbReference type="InterPro" id="IPR016715">
    <property type="entry name" value="PAF_acetylhydro_eukaryote"/>
</dbReference>
<comment type="catalytic activity">
    <reaction evidence="4">
        <text>a 1-O-alkyl-2-acetyl-sn-glycero-3-phosphocholine + H2O = a 1-O-alkyl-sn-glycero-3-phosphocholine + acetate + H(+)</text>
        <dbReference type="Rhea" id="RHEA:17777"/>
        <dbReference type="ChEBI" id="CHEBI:15377"/>
        <dbReference type="ChEBI" id="CHEBI:15378"/>
        <dbReference type="ChEBI" id="CHEBI:30089"/>
        <dbReference type="ChEBI" id="CHEBI:30909"/>
        <dbReference type="ChEBI" id="CHEBI:36707"/>
        <dbReference type="EC" id="3.1.1.47"/>
    </reaction>
</comment>
<dbReference type="PANTHER" id="PTHR10272">
    <property type="entry name" value="PLATELET-ACTIVATING FACTOR ACETYLHYDROLASE"/>
    <property type="match status" value="1"/>
</dbReference>
<dbReference type="Proteomes" id="UP000012174">
    <property type="component" value="Unassembled WGS sequence"/>
</dbReference>
<evidence type="ECO:0000313" key="6">
    <source>
        <dbReference type="EMBL" id="EMR72122.1"/>
    </source>
</evidence>
<dbReference type="InterPro" id="IPR029058">
    <property type="entry name" value="AB_hydrolase_fold"/>
</dbReference>
<dbReference type="HOGENOM" id="CLU_024458_0_0_1"/>
<evidence type="ECO:0000256" key="1">
    <source>
        <dbReference type="ARBA" id="ARBA00022801"/>
    </source>
</evidence>
<dbReference type="PIRSF" id="PIRSF018169">
    <property type="entry name" value="PAF_acetylhydrolase"/>
    <property type="match status" value="1"/>
</dbReference>
<dbReference type="OMA" id="FCPEHRD"/>
<dbReference type="EMBL" id="KB705518">
    <property type="protein sequence ID" value="EMR72122.1"/>
    <property type="molecule type" value="Genomic_DNA"/>
</dbReference>
<keyword evidence="7" id="KW-1185">Reference proteome</keyword>
<comment type="similarity">
    <text evidence="4">Belongs to the serine esterase family.</text>
</comment>
<feature type="region of interest" description="Disordered" evidence="5">
    <location>
        <begin position="412"/>
        <end position="442"/>
    </location>
</feature>
<evidence type="ECO:0000256" key="3">
    <source>
        <dbReference type="ARBA" id="ARBA00023098"/>
    </source>
</evidence>
<dbReference type="STRING" id="1287681.M7T688"/>
<dbReference type="EC" id="3.1.1.47" evidence="4"/>
<evidence type="ECO:0000313" key="7">
    <source>
        <dbReference type="Proteomes" id="UP000012174"/>
    </source>
</evidence>
<reference evidence="7" key="1">
    <citation type="journal article" date="2013" name="Genome Announc.">
        <title>Draft genome sequence of the grapevine dieback fungus Eutypa lata UCR-EL1.</title>
        <authorList>
            <person name="Blanco-Ulate B."/>
            <person name="Rolshausen P.E."/>
            <person name="Cantu D."/>
        </authorList>
    </citation>
    <scope>NUCLEOTIDE SEQUENCE [LARGE SCALE GENOMIC DNA]</scope>
    <source>
        <strain evidence="7">UCR-EL1</strain>
    </source>
</reference>
<name>M7T688_EUTLA</name>
<dbReference type="KEGG" id="ela:UCREL1_826"/>
<accession>M7T688</accession>
<dbReference type="GO" id="GO:0016042">
    <property type="term" value="P:lipid catabolic process"/>
    <property type="evidence" value="ECO:0007669"/>
    <property type="project" value="UniProtKB-KW"/>
</dbReference>
<dbReference type="eggNOG" id="KOG3847">
    <property type="taxonomic scope" value="Eukaryota"/>
</dbReference>
<dbReference type="Pfam" id="PF03403">
    <property type="entry name" value="PAF-AH_p_II"/>
    <property type="match status" value="1"/>
</dbReference>
<sequence length="646" mass="69708">MAQATDSSVSRKVASYLSRLNPIPRLPEYTGPYKVGTIDVEIPVSDLQSPAPAPTEAAEIETIQFRIFYPAQPDSEGKRITWLPAPQRDHLSAYIKFLGVGPFWAQAASFLPRHLHYTSIPVIKNAPLCEPPPEIPNGRWPTAIFSHGLGGNRNAYSQVAGSLASHGAVVVCPEHRDGSSAVSFVRIPSAQDRYFARSKRHEVPYRRIPHEATEEVHELRDAQLRIRLWELGLLHEALLALDCAGDGDDDGSPKFTNLNVSTPPPALAQFANRLHVRDPGSIVFMGHSFGAATVVQFLKCVYYADDPEVAAIENPLFVPFPSAAIRAQITSRNVVILLDMWCFPLLAASQKALFERPLPVYAVGDDNDESKAEAPGGAALLAVESEDFFKWKEHLHASARALSPDPRAPVVEASAFSSPSSSSSPSSDPDSHHDALPKPRRRATPFAKPHFFYVRKAAHLNQSDFGVLFPLLTRRVFGSEEPERALRLNLRAVLQVLRENGVPVARTSFADLVDGGHDSNAAVAAGFDKLAAVEEEDSDAEAGNHTDEQKGDVATAAAVGGIHDDKAIFDCSGSVTIDSWEWIDVVGMGRVVDAEDGETKEGVEVAEKQEPGMASVIEPSVTNDNGGEATAAVGGDVERVGTATAA</sequence>
<dbReference type="Gene3D" id="3.40.50.1820">
    <property type="entry name" value="alpha/beta hydrolase"/>
    <property type="match status" value="1"/>
</dbReference>
<evidence type="ECO:0000256" key="2">
    <source>
        <dbReference type="ARBA" id="ARBA00022963"/>
    </source>
</evidence>
<organism evidence="6 7">
    <name type="scientific">Eutypa lata (strain UCR-EL1)</name>
    <name type="common">Grapevine dieback disease fungus</name>
    <name type="synonym">Eutypa armeniacae</name>
    <dbReference type="NCBI Taxonomy" id="1287681"/>
    <lineage>
        <taxon>Eukaryota</taxon>
        <taxon>Fungi</taxon>
        <taxon>Dikarya</taxon>
        <taxon>Ascomycota</taxon>
        <taxon>Pezizomycotina</taxon>
        <taxon>Sordariomycetes</taxon>
        <taxon>Xylariomycetidae</taxon>
        <taxon>Xylariales</taxon>
        <taxon>Diatrypaceae</taxon>
        <taxon>Eutypa</taxon>
    </lineage>
</organism>
<keyword evidence="2 4" id="KW-0442">Lipid degradation</keyword>
<feature type="region of interest" description="Disordered" evidence="5">
    <location>
        <begin position="617"/>
        <end position="646"/>
    </location>
</feature>
<dbReference type="GO" id="GO:0003847">
    <property type="term" value="F:1-alkyl-2-acetylglycerophosphocholine esterase activity"/>
    <property type="evidence" value="ECO:0007669"/>
    <property type="project" value="UniProtKB-UniRule"/>
</dbReference>
<dbReference type="AlphaFoldDB" id="M7T688"/>
<dbReference type="SUPFAM" id="SSF53474">
    <property type="entry name" value="alpha/beta-Hydrolases"/>
    <property type="match status" value="1"/>
</dbReference>
<evidence type="ECO:0000256" key="4">
    <source>
        <dbReference type="PIRNR" id="PIRNR018169"/>
    </source>
</evidence>
<dbReference type="PANTHER" id="PTHR10272:SF7">
    <property type="entry name" value="PHOSPHOLIPASE-RELATED"/>
    <property type="match status" value="1"/>
</dbReference>
<evidence type="ECO:0000256" key="5">
    <source>
        <dbReference type="SAM" id="MobiDB-lite"/>
    </source>
</evidence>
<feature type="compositionally biased region" description="Low complexity" evidence="5">
    <location>
        <begin position="417"/>
        <end position="428"/>
    </location>
</feature>